<comment type="caution">
    <text evidence="2">The sequence shown here is derived from an EMBL/GenBank/DDBJ whole genome shotgun (WGS) entry which is preliminary data.</text>
</comment>
<evidence type="ECO:0000313" key="3">
    <source>
        <dbReference type="Proteomes" id="UP000321393"/>
    </source>
</evidence>
<protein>
    <submittedName>
        <fullName evidence="2">Retrotransposon protein, putative, Ty1-copia subclass</fullName>
    </submittedName>
</protein>
<evidence type="ECO:0000313" key="2">
    <source>
        <dbReference type="EMBL" id="KAA0060473.1"/>
    </source>
</evidence>
<dbReference type="PANTHER" id="PTHR11439">
    <property type="entry name" value="GAG-POL-RELATED RETROTRANSPOSON"/>
    <property type="match status" value="1"/>
</dbReference>
<evidence type="ECO:0000259" key="1">
    <source>
        <dbReference type="Pfam" id="PF25597"/>
    </source>
</evidence>
<dbReference type="Pfam" id="PF25597">
    <property type="entry name" value="SH3_retrovirus"/>
    <property type="match status" value="1"/>
</dbReference>
<dbReference type="AlphaFoldDB" id="A0A5A7UWW0"/>
<dbReference type="EMBL" id="SSTE01005668">
    <property type="protein sequence ID" value="KAA0060473.1"/>
    <property type="molecule type" value="Genomic_DNA"/>
</dbReference>
<dbReference type="Proteomes" id="UP000321393">
    <property type="component" value="Unassembled WGS sequence"/>
</dbReference>
<organism evidence="2 3">
    <name type="scientific">Cucumis melo var. makuwa</name>
    <name type="common">Oriental melon</name>
    <dbReference type="NCBI Taxonomy" id="1194695"/>
    <lineage>
        <taxon>Eukaryota</taxon>
        <taxon>Viridiplantae</taxon>
        <taxon>Streptophyta</taxon>
        <taxon>Embryophyta</taxon>
        <taxon>Tracheophyta</taxon>
        <taxon>Spermatophyta</taxon>
        <taxon>Magnoliopsida</taxon>
        <taxon>eudicotyledons</taxon>
        <taxon>Gunneridae</taxon>
        <taxon>Pentapetalae</taxon>
        <taxon>rosids</taxon>
        <taxon>fabids</taxon>
        <taxon>Cucurbitales</taxon>
        <taxon>Cucurbitaceae</taxon>
        <taxon>Benincaseae</taxon>
        <taxon>Cucumis</taxon>
    </lineage>
</organism>
<accession>A0A5A7UWW0</accession>
<dbReference type="InterPro" id="IPR057670">
    <property type="entry name" value="SH3_retrovirus"/>
</dbReference>
<dbReference type="CDD" id="cd09272">
    <property type="entry name" value="RNase_HI_RT_Ty1"/>
    <property type="match status" value="1"/>
</dbReference>
<name>A0A5A7UWW0_CUCMM</name>
<sequence>MEECPPFPTQNAFQSVRDAYDCWTKANDKAWIYTLASLSDILSKKHEIMETSSLKKPEEGEMTLNVGTGDGISAHTVVLVTNPKKSKPRSRLCQFVGYPKETRGSLFFDPQENKVFVSTNATFLEEDHLRDHKPQSKLVLNEATNESTRVVDEVGRSSRVVIPDDGVEDSLSYKQAMNDVDKDEWVKAMDLEMEYMYFNLVWELIDLPKGVKPIECRWIYKRKRDSAGKLKGSNLRFDTVTKSYDFDHNVDEPCIYKKINKVQFRMKDLGQTQYKGLLPFKYEVHLFKEQCPKTPQRVEDMRQILYASAVGSLIYVMLCTRSNICYAVDSRKSTLGSVFTLNGGVVVSHNIKQGCIANSTMKVEYVAACEATKEVVWLREFLHDLEDVPNMNLSITLYCDNSGTVANSKEPCSHKRGKHIERKYHLIQEIVQREDVIVTKIASEHNIVDPLMKTLTAKVFEGHLESLSLRDMSIR</sequence>
<gene>
    <name evidence="2" type="ORF">E6C27_scaffold22G003030</name>
</gene>
<reference evidence="2 3" key="1">
    <citation type="submission" date="2019-08" db="EMBL/GenBank/DDBJ databases">
        <title>Draft genome sequences of two oriental melons (Cucumis melo L. var makuwa).</title>
        <authorList>
            <person name="Kwon S.-Y."/>
        </authorList>
    </citation>
    <scope>NUCLEOTIDE SEQUENCE [LARGE SCALE GENOMIC DNA]</scope>
    <source>
        <strain evidence="3">cv. SW 3</strain>
        <tissue evidence="2">Leaf</tissue>
    </source>
</reference>
<dbReference type="PANTHER" id="PTHR11439:SF467">
    <property type="entry name" value="INTEGRASE CATALYTIC DOMAIN-CONTAINING PROTEIN"/>
    <property type="match status" value="1"/>
</dbReference>
<proteinExistence type="predicted"/>
<dbReference type="OrthoDB" id="679404at2759"/>
<feature type="domain" description="Retroviral polymerase SH3-like" evidence="1">
    <location>
        <begin position="79"/>
        <end position="134"/>
    </location>
</feature>